<evidence type="ECO:0000256" key="3">
    <source>
        <dbReference type="ARBA" id="ARBA00022723"/>
    </source>
</evidence>
<evidence type="ECO:0000256" key="7">
    <source>
        <dbReference type="SAM" id="Phobius"/>
    </source>
</evidence>
<feature type="compositionally biased region" description="Low complexity" evidence="6">
    <location>
        <begin position="1"/>
        <end position="14"/>
    </location>
</feature>
<evidence type="ECO:0000256" key="2">
    <source>
        <dbReference type="ARBA" id="ARBA00005975"/>
    </source>
</evidence>
<evidence type="ECO:0000256" key="5">
    <source>
        <dbReference type="ARBA" id="ARBA00023136"/>
    </source>
</evidence>
<dbReference type="InterPro" id="IPR006629">
    <property type="entry name" value="LITAF"/>
</dbReference>
<keyword evidence="5 7" id="KW-0472">Membrane</keyword>
<dbReference type="AlphaFoldDB" id="A0A3S4AQM4"/>
<organism evidence="9 10">
    <name type="scientific">Thermothielavioides terrestris</name>
    <dbReference type="NCBI Taxonomy" id="2587410"/>
    <lineage>
        <taxon>Eukaryota</taxon>
        <taxon>Fungi</taxon>
        <taxon>Dikarya</taxon>
        <taxon>Ascomycota</taxon>
        <taxon>Pezizomycotina</taxon>
        <taxon>Sordariomycetes</taxon>
        <taxon>Sordariomycetidae</taxon>
        <taxon>Sordariales</taxon>
        <taxon>Chaetomiaceae</taxon>
        <taxon>Thermothielavioides</taxon>
    </lineage>
</organism>
<protein>
    <submittedName>
        <fullName evidence="9">765d9350-c5c3-45d8-8a6d-b886477d322e</fullName>
    </submittedName>
</protein>
<feature type="transmembrane region" description="Helical" evidence="7">
    <location>
        <begin position="94"/>
        <end position="117"/>
    </location>
</feature>
<comment type="similarity">
    <text evidence="2">Belongs to the CDIP1/LITAF family.</text>
</comment>
<evidence type="ECO:0000256" key="6">
    <source>
        <dbReference type="SAM" id="MobiDB-lite"/>
    </source>
</evidence>
<dbReference type="PANTHER" id="PTHR23292:SF6">
    <property type="entry name" value="FI16602P1-RELATED"/>
    <property type="match status" value="1"/>
</dbReference>
<keyword evidence="7" id="KW-1133">Transmembrane helix</keyword>
<dbReference type="Proteomes" id="UP000289323">
    <property type="component" value="Unassembled WGS sequence"/>
</dbReference>
<feature type="region of interest" description="Disordered" evidence="6">
    <location>
        <begin position="1"/>
        <end position="68"/>
    </location>
</feature>
<reference evidence="9 10" key="1">
    <citation type="submission" date="2018-04" db="EMBL/GenBank/DDBJ databases">
        <authorList>
            <person name="Huttner S."/>
            <person name="Dainat J."/>
        </authorList>
    </citation>
    <scope>NUCLEOTIDE SEQUENCE [LARGE SCALE GENOMIC DNA]</scope>
</reference>
<dbReference type="Pfam" id="PF10601">
    <property type="entry name" value="zf-LITAF-like"/>
    <property type="match status" value="1"/>
</dbReference>
<feature type="domain" description="LITAF" evidence="8">
    <location>
        <begin position="54"/>
        <end position="136"/>
    </location>
</feature>
<evidence type="ECO:0000259" key="8">
    <source>
        <dbReference type="PROSITE" id="PS51837"/>
    </source>
</evidence>
<gene>
    <name evidence="9" type="ORF">TT172_LOCUS5929</name>
</gene>
<proteinExistence type="inferred from homology"/>
<dbReference type="GO" id="GO:0008270">
    <property type="term" value="F:zinc ion binding"/>
    <property type="evidence" value="ECO:0007669"/>
    <property type="project" value="TreeGrafter"/>
</dbReference>
<name>A0A3S4AQM4_9PEZI</name>
<evidence type="ECO:0000313" key="9">
    <source>
        <dbReference type="EMBL" id="SPQ23510.1"/>
    </source>
</evidence>
<comment type="subcellular location">
    <subcellularLocation>
        <location evidence="1">Membrane</location>
        <topology evidence="1">Peripheral membrane protein</topology>
    </subcellularLocation>
</comment>
<keyword evidence="7" id="KW-0812">Transmembrane</keyword>
<dbReference type="InterPro" id="IPR037519">
    <property type="entry name" value="LITAF_fam"/>
</dbReference>
<dbReference type="SMART" id="SM00714">
    <property type="entry name" value="LITAF"/>
    <property type="match status" value="1"/>
</dbReference>
<keyword evidence="4" id="KW-0862">Zinc</keyword>
<feature type="compositionally biased region" description="Low complexity" evidence="6">
    <location>
        <begin position="41"/>
        <end position="59"/>
    </location>
</feature>
<sequence length="152" mass="15815">MAAPPAFSPSSAAATEPQDAGHAANQAPEPLKGLPADPNTAQQQVPASAAVPPAPAQVATPLDQLGDSPQWIDCPFCHRRTLTRVSKEGTSMQILAGILCCLFCVCLACVPCLAGWFEETIYVCTQCNKKVATRPVSGPIIVHGPQATVPSK</sequence>
<evidence type="ECO:0000313" key="10">
    <source>
        <dbReference type="Proteomes" id="UP000289323"/>
    </source>
</evidence>
<dbReference type="PROSITE" id="PS51837">
    <property type="entry name" value="LITAF"/>
    <property type="match status" value="1"/>
</dbReference>
<dbReference type="PANTHER" id="PTHR23292">
    <property type="entry name" value="LIPOPOLYSACCHARIDE-INDUCED TUMOR NECROSIS FACTOR-ALPHA FACTOR"/>
    <property type="match status" value="1"/>
</dbReference>
<dbReference type="GO" id="GO:0016020">
    <property type="term" value="C:membrane"/>
    <property type="evidence" value="ECO:0007669"/>
    <property type="project" value="UniProtKB-SubCell"/>
</dbReference>
<evidence type="ECO:0000256" key="4">
    <source>
        <dbReference type="ARBA" id="ARBA00022833"/>
    </source>
</evidence>
<keyword evidence="3" id="KW-0479">Metal-binding</keyword>
<dbReference type="EMBL" id="OUUZ01000010">
    <property type="protein sequence ID" value="SPQ23510.1"/>
    <property type="molecule type" value="Genomic_DNA"/>
</dbReference>
<evidence type="ECO:0000256" key="1">
    <source>
        <dbReference type="ARBA" id="ARBA00004170"/>
    </source>
</evidence>
<accession>A0A3S4AQM4</accession>